<feature type="chain" id="PRO_5010205192" evidence="1">
    <location>
        <begin position="24"/>
        <end position="432"/>
    </location>
</feature>
<keyword evidence="1" id="KW-0732">Signal</keyword>
<dbReference type="InterPro" id="IPR023614">
    <property type="entry name" value="Porin_dom_sf"/>
</dbReference>
<reference evidence="3 4" key="1">
    <citation type="submission" date="2016-10" db="EMBL/GenBank/DDBJ databases">
        <authorList>
            <person name="de Groot N.N."/>
        </authorList>
    </citation>
    <scope>NUCLEOTIDE SEQUENCE [LARGE SCALE GENOMIC DNA]</scope>
    <source>
        <strain evidence="3 4">S137</strain>
    </source>
</reference>
<dbReference type="EMBL" id="FNJQ01000005">
    <property type="protein sequence ID" value="SDP04797.1"/>
    <property type="molecule type" value="Genomic_DNA"/>
</dbReference>
<dbReference type="OrthoDB" id="5845122at2"/>
<feature type="domain" description="SLH" evidence="2">
    <location>
        <begin position="24"/>
        <end position="87"/>
    </location>
</feature>
<sequence length="432" mass="47481">MKKTLVSALTTALVVGAASTTFAASNPFSDVPADHWAYDAVSQLAADGVIEGYGDSTFKGNRNITRYEMAQMVAKAMAKNTSGADKAMVDKLAAEFAEELNNLGVRVSNLEKHADMVKWTGEARYRYWSYRSHDAANKKTKENINQLQYRIFPTAEVNEHWKVKGRLTGSMNMDKDNEGNMKMTFVYAEGNYGNFNVKAGKMPFYSTNDEGLVMDDFFSGVQATAGKDLKVVLEAGRWNINDDANASVVAGAVQDTASYQGVQLNYEKGKLAGGVGYRHFSSDVFKTADRYKNHGDSDKANIWSVGGKYSFSKNVALMGSYAQNASADNYRKSGSVELDYKGASKANKGTWGAFAAYRHLGSNVSLMPTYDTAHANTGTVNAGTLNVKGWDFGVSYVPLKNTLTTVEYFNGKKFDNHNRKAETLYARVSYFF</sequence>
<evidence type="ECO:0000313" key="4">
    <source>
        <dbReference type="Proteomes" id="UP000182412"/>
    </source>
</evidence>
<dbReference type="Gene3D" id="2.40.160.10">
    <property type="entry name" value="Porin"/>
    <property type="match status" value="1"/>
</dbReference>
<dbReference type="InterPro" id="IPR051465">
    <property type="entry name" value="Cell_Envelope_Struct_Comp"/>
</dbReference>
<gene>
    <name evidence="3" type="ORF">SAMN05216366_10556</name>
</gene>
<accession>A0A1H0PIC1</accession>
<name>A0A1H0PIC1_SELRU</name>
<protein>
    <submittedName>
        <fullName evidence="3">S-layer homology domain-containing protein</fullName>
    </submittedName>
</protein>
<dbReference type="PROSITE" id="PS51272">
    <property type="entry name" value="SLH"/>
    <property type="match status" value="1"/>
</dbReference>
<dbReference type="Pfam" id="PF00395">
    <property type="entry name" value="SLH"/>
    <property type="match status" value="1"/>
</dbReference>
<dbReference type="Proteomes" id="UP000182412">
    <property type="component" value="Unassembled WGS sequence"/>
</dbReference>
<dbReference type="InterPro" id="IPR001119">
    <property type="entry name" value="SLH_dom"/>
</dbReference>
<organism evidence="3 4">
    <name type="scientific">Selenomonas ruminantium</name>
    <dbReference type="NCBI Taxonomy" id="971"/>
    <lineage>
        <taxon>Bacteria</taxon>
        <taxon>Bacillati</taxon>
        <taxon>Bacillota</taxon>
        <taxon>Negativicutes</taxon>
        <taxon>Selenomonadales</taxon>
        <taxon>Selenomonadaceae</taxon>
        <taxon>Selenomonas</taxon>
    </lineage>
</organism>
<evidence type="ECO:0000256" key="1">
    <source>
        <dbReference type="SAM" id="SignalP"/>
    </source>
</evidence>
<dbReference type="PANTHER" id="PTHR43308">
    <property type="entry name" value="OUTER MEMBRANE PROTEIN ALPHA-RELATED"/>
    <property type="match status" value="1"/>
</dbReference>
<dbReference type="RefSeq" id="WP_074571562.1">
    <property type="nucleotide sequence ID" value="NZ_FNJQ01000005.1"/>
</dbReference>
<dbReference type="SUPFAM" id="SSF56935">
    <property type="entry name" value="Porins"/>
    <property type="match status" value="1"/>
</dbReference>
<dbReference type="PANTHER" id="PTHR43308:SF5">
    <property type="entry name" value="S-LAYER PROTEIN _ PEPTIDOGLYCAN ENDO-BETA-N-ACETYLGLUCOSAMINIDASE"/>
    <property type="match status" value="1"/>
</dbReference>
<feature type="signal peptide" evidence="1">
    <location>
        <begin position="1"/>
        <end position="23"/>
    </location>
</feature>
<dbReference type="AlphaFoldDB" id="A0A1H0PIC1"/>
<evidence type="ECO:0000259" key="2">
    <source>
        <dbReference type="PROSITE" id="PS51272"/>
    </source>
</evidence>
<evidence type="ECO:0000313" key="3">
    <source>
        <dbReference type="EMBL" id="SDP04797.1"/>
    </source>
</evidence>
<proteinExistence type="predicted"/>